<organism evidence="1 2">
    <name type="scientific">Novipirellula aureliae</name>
    <dbReference type="NCBI Taxonomy" id="2527966"/>
    <lineage>
        <taxon>Bacteria</taxon>
        <taxon>Pseudomonadati</taxon>
        <taxon>Planctomycetota</taxon>
        <taxon>Planctomycetia</taxon>
        <taxon>Pirellulales</taxon>
        <taxon>Pirellulaceae</taxon>
        <taxon>Novipirellula</taxon>
    </lineage>
</organism>
<keyword evidence="2" id="KW-1185">Reference proteome</keyword>
<sequence>MGIFNKIHYRQPSFSFVTDNSRFIHIKRGVGFQPAIMRGVGFQPAIMRGVGFQPAIMGGIGFQPAIFYSWRRLPACDVRQAPIGRQEAYPKL</sequence>
<gene>
    <name evidence="1" type="ORF">Q31b_06230</name>
</gene>
<evidence type="ECO:0000313" key="2">
    <source>
        <dbReference type="Proteomes" id="UP000315471"/>
    </source>
</evidence>
<dbReference type="EMBL" id="SJPY01000001">
    <property type="protein sequence ID" value="TWU45451.1"/>
    <property type="molecule type" value="Genomic_DNA"/>
</dbReference>
<protein>
    <submittedName>
        <fullName evidence="1">Uncharacterized protein</fullName>
    </submittedName>
</protein>
<reference evidence="1 2" key="1">
    <citation type="submission" date="2019-02" db="EMBL/GenBank/DDBJ databases">
        <title>Deep-cultivation of Planctomycetes and their phenomic and genomic characterization uncovers novel biology.</title>
        <authorList>
            <person name="Wiegand S."/>
            <person name="Jogler M."/>
            <person name="Boedeker C."/>
            <person name="Pinto D."/>
            <person name="Vollmers J."/>
            <person name="Rivas-Marin E."/>
            <person name="Kohn T."/>
            <person name="Peeters S.H."/>
            <person name="Heuer A."/>
            <person name="Rast P."/>
            <person name="Oberbeckmann S."/>
            <person name="Bunk B."/>
            <person name="Jeske O."/>
            <person name="Meyerdierks A."/>
            <person name="Storesund J.E."/>
            <person name="Kallscheuer N."/>
            <person name="Luecker S."/>
            <person name="Lage O.M."/>
            <person name="Pohl T."/>
            <person name="Merkel B.J."/>
            <person name="Hornburger P."/>
            <person name="Mueller R.-W."/>
            <person name="Bruemmer F."/>
            <person name="Labrenz M."/>
            <person name="Spormann A.M."/>
            <person name="Op Den Camp H."/>
            <person name="Overmann J."/>
            <person name="Amann R."/>
            <person name="Jetten M.S.M."/>
            <person name="Mascher T."/>
            <person name="Medema M.H."/>
            <person name="Devos D.P."/>
            <person name="Kaster A.-K."/>
            <person name="Ovreas L."/>
            <person name="Rohde M."/>
            <person name="Galperin M.Y."/>
            <person name="Jogler C."/>
        </authorList>
    </citation>
    <scope>NUCLEOTIDE SEQUENCE [LARGE SCALE GENOMIC DNA]</scope>
    <source>
        <strain evidence="1 2">Q31b</strain>
    </source>
</reference>
<dbReference type="AlphaFoldDB" id="A0A5C6ECF8"/>
<name>A0A5C6ECF8_9BACT</name>
<dbReference type="Proteomes" id="UP000315471">
    <property type="component" value="Unassembled WGS sequence"/>
</dbReference>
<proteinExistence type="predicted"/>
<comment type="caution">
    <text evidence="1">The sequence shown here is derived from an EMBL/GenBank/DDBJ whole genome shotgun (WGS) entry which is preliminary data.</text>
</comment>
<evidence type="ECO:0000313" key="1">
    <source>
        <dbReference type="EMBL" id="TWU45451.1"/>
    </source>
</evidence>
<accession>A0A5C6ECF8</accession>